<feature type="transmembrane region" description="Helical" evidence="6">
    <location>
        <begin position="292"/>
        <end position="311"/>
    </location>
</feature>
<evidence type="ECO:0000256" key="6">
    <source>
        <dbReference type="SAM" id="Phobius"/>
    </source>
</evidence>
<evidence type="ECO:0000313" key="7">
    <source>
        <dbReference type="EMBL" id="HAE50295.1"/>
    </source>
</evidence>
<comment type="caution">
    <text evidence="7">The sequence shown here is derived from an EMBL/GenBank/DDBJ whole genome shotgun (WGS) entry which is preliminary data.</text>
</comment>
<keyword evidence="4 6" id="KW-1133">Transmembrane helix</keyword>
<dbReference type="Proteomes" id="UP000257706">
    <property type="component" value="Unassembled WGS sequence"/>
</dbReference>
<dbReference type="AlphaFoldDB" id="A0A3B9IR66"/>
<sequence>MDGEAASQPRGSMPGYMPLATRYLFRQLLLPALAITAGLAAVVWLTQSVRFLDLIVNRGLSALVFVQLTILLLPTFLTIIMPIALFCAVVTVYSRLISDRELVVLRAAGLGPWALIRPAMMLAGVFTLIGYLLSLYIVPTFTRDFRELQISIRSDVAAVLLQEGRFNSPVPGLTVFVRERLPSGELAGILVQDERNKAAPVTMMAARGGLVATDTGQRIVLVDGNRQERSPDGRVSFLYFDRYTVDLALVAGDAAPGAPDRRERYLSQLLNPEAGISDKFRGELRSELHQRLAWPLYNLAFTLIALGPLLAGEFSRRSRWARVAVAAAAMIAVQLAGIMLTSAIVTAPLAAIPLYLSIFGAAAIALWLMLGRHLRRIPPQAPDGTAEEARA</sequence>
<dbReference type="InterPro" id="IPR030922">
    <property type="entry name" value="LptF"/>
</dbReference>
<name>A0A3B9IR66_9PROT</name>
<keyword evidence="5 6" id="KW-0472">Membrane</keyword>
<feature type="transmembrane region" description="Helical" evidence="6">
    <location>
        <begin position="65"/>
        <end position="93"/>
    </location>
</feature>
<dbReference type="EMBL" id="DMAI01000377">
    <property type="protein sequence ID" value="HAE50295.1"/>
    <property type="molecule type" value="Genomic_DNA"/>
</dbReference>
<dbReference type="GO" id="GO:0043190">
    <property type="term" value="C:ATP-binding cassette (ABC) transporter complex"/>
    <property type="evidence" value="ECO:0007669"/>
    <property type="project" value="InterPro"/>
</dbReference>
<protein>
    <submittedName>
        <fullName evidence="7">LPS export ABC transporter permease LptF</fullName>
    </submittedName>
</protein>
<reference evidence="7 8" key="1">
    <citation type="journal article" date="2018" name="Nat. Biotechnol.">
        <title>A standardized bacterial taxonomy based on genome phylogeny substantially revises the tree of life.</title>
        <authorList>
            <person name="Parks D.H."/>
            <person name="Chuvochina M."/>
            <person name="Waite D.W."/>
            <person name="Rinke C."/>
            <person name="Skarshewski A."/>
            <person name="Chaumeil P.A."/>
            <person name="Hugenholtz P."/>
        </authorList>
    </citation>
    <scope>NUCLEOTIDE SEQUENCE [LARGE SCALE GENOMIC DNA]</scope>
    <source>
        <strain evidence="7">UBA8739</strain>
    </source>
</reference>
<dbReference type="GO" id="GO:0055085">
    <property type="term" value="P:transmembrane transport"/>
    <property type="evidence" value="ECO:0007669"/>
    <property type="project" value="InterPro"/>
</dbReference>
<evidence type="ECO:0000256" key="3">
    <source>
        <dbReference type="ARBA" id="ARBA00022692"/>
    </source>
</evidence>
<proteinExistence type="predicted"/>
<keyword evidence="2" id="KW-1003">Cell membrane</keyword>
<feature type="transmembrane region" description="Helical" evidence="6">
    <location>
        <begin position="323"/>
        <end position="345"/>
    </location>
</feature>
<accession>A0A3B9IR66</accession>
<keyword evidence="3 6" id="KW-0812">Transmembrane</keyword>
<dbReference type="PANTHER" id="PTHR33529:SF6">
    <property type="entry name" value="YJGP_YJGQ FAMILY PERMEASE"/>
    <property type="match status" value="1"/>
</dbReference>
<dbReference type="GO" id="GO:0015920">
    <property type="term" value="P:lipopolysaccharide transport"/>
    <property type="evidence" value="ECO:0007669"/>
    <property type="project" value="TreeGrafter"/>
</dbReference>
<dbReference type="NCBIfam" id="TIGR04407">
    <property type="entry name" value="LptF_YjgP"/>
    <property type="match status" value="1"/>
</dbReference>
<gene>
    <name evidence="7" type="primary">lptF</name>
    <name evidence="7" type="ORF">DCK97_23055</name>
</gene>
<evidence type="ECO:0000256" key="1">
    <source>
        <dbReference type="ARBA" id="ARBA00004651"/>
    </source>
</evidence>
<evidence type="ECO:0000313" key="8">
    <source>
        <dbReference type="Proteomes" id="UP000257706"/>
    </source>
</evidence>
<dbReference type="PANTHER" id="PTHR33529">
    <property type="entry name" value="SLR0882 PROTEIN-RELATED"/>
    <property type="match status" value="1"/>
</dbReference>
<feature type="transmembrane region" description="Helical" evidence="6">
    <location>
        <begin position="351"/>
        <end position="370"/>
    </location>
</feature>
<evidence type="ECO:0000256" key="4">
    <source>
        <dbReference type="ARBA" id="ARBA00022989"/>
    </source>
</evidence>
<feature type="transmembrane region" description="Helical" evidence="6">
    <location>
        <begin position="114"/>
        <end position="138"/>
    </location>
</feature>
<evidence type="ECO:0000256" key="2">
    <source>
        <dbReference type="ARBA" id="ARBA00022475"/>
    </source>
</evidence>
<comment type="subcellular location">
    <subcellularLocation>
        <location evidence="1">Cell membrane</location>
        <topology evidence="1">Multi-pass membrane protein</topology>
    </subcellularLocation>
</comment>
<evidence type="ECO:0000256" key="5">
    <source>
        <dbReference type="ARBA" id="ARBA00023136"/>
    </source>
</evidence>
<organism evidence="7 8">
    <name type="scientific">Tistrella mobilis</name>
    <dbReference type="NCBI Taxonomy" id="171437"/>
    <lineage>
        <taxon>Bacteria</taxon>
        <taxon>Pseudomonadati</taxon>
        <taxon>Pseudomonadota</taxon>
        <taxon>Alphaproteobacteria</taxon>
        <taxon>Geminicoccales</taxon>
        <taxon>Geminicoccaceae</taxon>
        <taxon>Tistrella</taxon>
    </lineage>
</organism>
<dbReference type="Pfam" id="PF03739">
    <property type="entry name" value="LptF_LptG"/>
    <property type="match status" value="1"/>
</dbReference>
<feature type="transmembrane region" description="Helical" evidence="6">
    <location>
        <begin position="23"/>
        <end position="45"/>
    </location>
</feature>
<dbReference type="InterPro" id="IPR005495">
    <property type="entry name" value="LptG/LptF_permease"/>
</dbReference>